<feature type="compositionally biased region" description="Basic and acidic residues" evidence="1">
    <location>
        <begin position="368"/>
        <end position="379"/>
    </location>
</feature>
<feature type="region of interest" description="Disordered" evidence="1">
    <location>
        <begin position="1633"/>
        <end position="1671"/>
    </location>
</feature>
<feature type="compositionally biased region" description="Gly residues" evidence="1">
    <location>
        <begin position="1830"/>
        <end position="1844"/>
    </location>
</feature>
<feature type="compositionally biased region" description="Low complexity" evidence="1">
    <location>
        <begin position="1566"/>
        <end position="1602"/>
    </location>
</feature>
<feature type="region of interest" description="Disordered" evidence="1">
    <location>
        <begin position="1824"/>
        <end position="1896"/>
    </location>
</feature>
<feature type="compositionally biased region" description="Pro residues" evidence="1">
    <location>
        <begin position="218"/>
        <end position="231"/>
    </location>
</feature>
<feature type="region of interest" description="Disordered" evidence="1">
    <location>
        <begin position="1329"/>
        <end position="1380"/>
    </location>
</feature>
<feature type="region of interest" description="Disordered" evidence="1">
    <location>
        <begin position="1746"/>
        <end position="1768"/>
    </location>
</feature>
<feature type="compositionally biased region" description="Polar residues" evidence="1">
    <location>
        <begin position="1886"/>
        <end position="1896"/>
    </location>
</feature>
<feature type="compositionally biased region" description="Polar residues" evidence="1">
    <location>
        <begin position="1408"/>
        <end position="1424"/>
    </location>
</feature>
<feature type="compositionally biased region" description="Low complexity" evidence="1">
    <location>
        <begin position="316"/>
        <end position="328"/>
    </location>
</feature>
<sequence>MRNGTPNKQNTKAFFRPGTPITGNKHSIWSAGPNQLAPPPQPAHLPAFTKTASALQAELRIMDERSQRRANPMGPPAPPKTTTRMPTPNNQPNYAFEESETPPWPSSQRHSQHLAMQDSRPPPRNQGQGQMHRAPSRPVPSGLRPQPQQPGQQQPRDPPARNPPTQTPPRHDLYPAPSARVEPHVDPEAPRYLQPSPKQGPQRRQSVSAAAPVTPQRRQPPPPPFRGPPPQRIQEHQQTPTPRPTTRPPQHGTQSFPSPKQLPPLRPERKQLQPNTTYRQAKTSQNGNIQQNNGSGNVEHRGLASRVMSQGQRMSHPPLHQHTQTQHPGGPPRAPRQTVLQPREESVQFVSETLTHSSANTGRPPLELVKERQETHDVSRASAYQGRQGRAEAPEAVYQDSVRPSGQYQDEMESSHAAESMRRSSVPTQPRPRELISTNHTAQPTGRPIFQASHTAARNQQPNGRPQRRDPGRHLQNQEDVQAREYQEQYRRAQLQQSLQPNLDAPGRGLGKNEDTMRLGETEGYMEPVGYDGDADYYERHDMESSERLNADGKRKFDVYGEECGYDGTIIKKEKLGPTILIESDEEDGQQEYAGSDEHQLYRSKSNQQIDHGFRCFYSSNDHKREGQKIIFSENDADLHKSEYTPILETEETPCSIRIRKTTGKFIARPIIFVEGKMAGWVQTECRLLLGLCGLKHSVDGFCKWMYMEPYAEGNRYKIPHVIPGSCAVERLRKPDDLSSRLFFQLNPATPDSTSNVNPELLPTLSNMDNHTYPGSYDYGPGNVNGYIPQHGDNDYQNNEELYVSRGALPEGTQYPPTPPQRQNYVYQHISNAPVGYPRQTGIPHSDPQPTQHWGTRFGYGPSDPRGFYTDEIYEPLDPEGVPDARGNLEELSQVHGHIPEPLDSPPQTLDRTLLEQQGFTDDEIYEMELEEEHRRDQEEAEAGVEYQYNNNEDDFIDQAPAADEYGLQAQQFQEAEFYGDEYDQDYYDGLGEEQGEQNGFDGSFGGGIQERYSQQEDVYDEDIANRAQYDAYDGSGYGNNEDGQRFNHEIQSDDEWGYNEMGGGYEYGANGEQMDEYGVGNGQGNDGYGQGGEAYGQGGEAYGQGGEAYGYQEHQEPMGGWQQQHQPQHIQRRAQGIRYHNPVASKTIPFRDRADNTRQGIQRRQAYHPQDEQQYPQRSHPRAPQHPTRQAHPRQVQQQSTSTFLPLRVPDPNLDMGLPVSHKNEKKRYTRRQMGVIMGVGDENIRGLKKKIRTTFNSRYGYVFNKAITAFGEEEQANLVHTMWCEFHEEFGWNHDTCRKILVSLCEDGGRNWRSEQRAKGLLAPYEKPNIAVPSDPPQNLQSISQPHIPYTNDRRDNTTRPRHANQQQSQQPSTNLPAVIPERPTQQMQFSRAFIAGNSNRHQERISPSSQHLPDYYTSSPPLNHDRRPLDNRHHRNHGPHQQFSYQEPTPPSRTVYPAQITHATHPADFANHDQGGIDPRGQRSMHIQRSQPQYPDATHTHSGLFSPPVSERGHDGAKLHMHASPFRASVGPRSYLRSAPVQEDGYNTHHQQQVLPDRRQHQYRSSSSSQPGARPPQHNQLQNQLSPSSSSSSYLREPQPINPKPQQTQANIASNSSSSYFREPIAMGHANHQQPHAKSYASSSSLHNGNRNIQAPQQQQQDAPTSHENVKMPATTYASGNATTSDGYYTSDGANGLHLRMAQRSNQDSIPNRGSYKPKPVHLSSASTGSCIVVQPRRGQSAYIPASQAPQPPKKRTSPPRQGTAQYAISKPAAVTKRGARGGAATTVRGGAGRGIAASRGGVQAMGAGRGVRDGNGGIPAAAGQARGTGGGTRGGRGGNGRVRIAPTITRGGPSRPTMEQGTRMQDRLGNSELERLFEARNNGPSSMSFDGT</sequence>
<dbReference type="EMBL" id="ML119651">
    <property type="protein sequence ID" value="RPA86035.1"/>
    <property type="molecule type" value="Genomic_DNA"/>
</dbReference>
<feature type="region of interest" description="Disordered" evidence="1">
    <location>
        <begin position="1083"/>
        <end position="1134"/>
    </location>
</feature>
<feature type="compositionally biased region" description="Polar residues" evidence="1">
    <location>
        <begin position="196"/>
        <end position="208"/>
    </location>
</feature>
<dbReference type="STRING" id="1160509.A0A3N4IIR9"/>
<feature type="compositionally biased region" description="Polar residues" evidence="1">
    <location>
        <begin position="348"/>
        <end position="361"/>
    </location>
</feature>
<accession>A0A3N4IIR9</accession>
<feature type="compositionally biased region" description="Polar residues" evidence="1">
    <location>
        <begin position="80"/>
        <end position="93"/>
    </location>
</feature>
<feature type="compositionally biased region" description="Polar residues" evidence="1">
    <location>
        <begin position="1366"/>
        <end position="1378"/>
    </location>
</feature>
<protein>
    <submittedName>
        <fullName evidence="2">Uncharacterized protein</fullName>
    </submittedName>
</protein>
<reference evidence="2 3" key="1">
    <citation type="journal article" date="2018" name="Nat. Ecol. Evol.">
        <title>Pezizomycetes genomes reveal the molecular basis of ectomycorrhizal truffle lifestyle.</title>
        <authorList>
            <person name="Murat C."/>
            <person name="Payen T."/>
            <person name="Noel B."/>
            <person name="Kuo A."/>
            <person name="Morin E."/>
            <person name="Chen J."/>
            <person name="Kohler A."/>
            <person name="Krizsan K."/>
            <person name="Balestrini R."/>
            <person name="Da Silva C."/>
            <person name="Montanini B."/>
            <person name="Hainaut M."/>
            <person name="Levati E."/>
            <person name="Barry K.W."/>
            <person name="Belfiori B."/>
            <person name="Cichocki N."/>
            <person name="Clum A."/>
            <person name="Dockter R.B."/>
            <person name="Fauchery L."/>
            <person name="Guy J."/>
            <person name="Iotti M."/>
            <person name="Le Tacon F."/>
            <person name="Lindquist E.A."/>
            <person name="Lipzen A."/>
            <person name="Malagnac F."/>
            <person name="Mello A."/>
            <person name="Molinier V."/>
            <person name="Miyauchi S."/>
            <person name="Poulain J."/>
            <person name="Riccioni C."/>
            <person name="Rubini A."/>
            <person name="Sitrit Y."/>
            <person name="Splivallo R."/>
            <person name="Traeger S."/>
            <person name="Wang M."/>
            <person name="Zifcakova L."/>
            <person name="Wipf D."/>
            <person name="Zambonelli A."/>
            <person name="Paolocci F."/>
            <person name="Nowrousian M."/>
            <person name="Ottonello S."/>
            <person name="Baldrian P."/>
            <person name="Spatafora J.W."/>
            <person name="Henrissat B."/>
            <person name="Nagy L.G."/>
            <person name="Aury J.M."/>
            <person name="Wincker P."/>
            <person name="Grigoriev I.V."/>
            <person name="Bonfante P."/>
            <person name="Martin F.M."/>
        </authorList>
    </citation>
    <scope>NUCLEOTIDE SEQUENCE [LARGE SCALE GENOMIC DNA]</scope>
    <source>
        <strain evidence="2 3">RN42</strain>
    </source>
</reference>
<feature type="compositionally biased region" description="Pro residues" evidence="1">
    <location>
        <begin position="156"/>
        <end position="167"/>
    </location>
</feature>
<feature type="compositionally biased region" description="Polar residues" evidence="1">
    <location>
        <begin position="1607"/>
        <end position="1617"/>
    </location>
</feature>
<feature type="compositionally biased region" description="Basic and acidic residues" evidence="1">
    <location>
        <begin position="413"/>
        <end position="422"/>
    </location>
</feature>
<feature type="region of interest" description="Disordered" evidence="1">
    <location>
        <begin position="1542"/>
        <end position="1617"/>
    </location>
</feature>
<feature type="compositionally biased region" description="Basic and acidic residues" evidence="1">
    <location>
        <begin position="511"/>
        <end position="521"/>
    </location>
</feature>
<keyword evidence="3" id="KW-1185">Reference proteome</keyword>
<feature type="compositionally biased region" description="Gly residues" evidence="1">
    <location>
        <begin position="1083"/>
        <end position="1109"/>
    </location>
</feature>
<feature type="compositionally biased region" description="Low complexity" evidence="1">
    <location>
        <begin position="284"/>
        <end position="297"/>
    </location>
</feature>
<feature type="region of interest" description="Disordered" evidence="1">
    <location>
        <begin position="1402"/>
        <end position="1458"/>
    </location>
</feature>
<evidence type="ECO:0000313" key="2">
    <source>
        <dbReference type="EMBL" id="RPA86035.1"/>
    </source>
</evidence>
<feature type="region of interest" description="Disordered" evidence="1">
    <location>
        <begin position="1470"/>
        <end position="1519"/>
    </location>
</feature>
<feature type="region of interest" description="Disordered" evidence="1">
    <location>
        <begin position="497"/>
        <end position="530"/>
    </location>
</feature>
<feature type="compositionally biased region" description="Polar residues" evidence="1">
    <location>
        <begin position="1"/>
        <end position="12"/>
    </location>
</feature>
<evidence type="ECO:0000313" key="3">
    <source>
        <dbReference type="Proteomes" id="UP000275078"/>
    </source>
</evidence>
<feature type="compositionally biased region" description="Low complexity" evidence="1">
    <location>
        <begin position="145"/>
        <end position="155"/>
    </location>
</feature>
<name>A0A3N4IIR9_ASCIM</name>
<feature type="region of interest" description="Disordered" evidence="1">
    <location>
        <begin position="1167"/>
        <end position="1221"/>
    </location>
</feature>
<feature type="compositionally biased region" description="Polar residues" evidence="1">
    <location>
        <begin position="1634"/>
        <end position="1656"/>
    </location>
</feature>
<feature type="region of interest" description="Disordered" evidence="1">
    <location>
        <begin position="1"/>
        <end position="474"/>
    </location>
</feature>
<proteinExistence type="predicted"/>
<feature type="compositionally biased region" description="Polar residues" evidence="1">
    <location>
        <begin position="1196"/>
        <end position="1205"/>
    </location>
</feature>
<evidence type="ECO:0000256" key="1">
    <source>
        <dbReference type="SAM" id="MobiDB-lite"/>
    </source>
</evidence>
<gene>
    <name evidence="2" type="ORF">BJ508DRAFT_302414</name>
</gene>
<dbReference type="Proteomes" id="UP000275078">
    <property type="component" value="Unassembled WGS sequence"/>
</dbReference>
<organism evidence="2 3">
    <name type="scientific">Ascobolus immersus RN42</name>
    <dbReference type="NCBI Taxonomy" id="1160509"/>
    <lineage>
        <taxon>Eukaryota</taxon>
        <taxon>Fungi</taxon>
        <taxon>Dikarya</taxon>
        <taxon>Ascomycota</taxon>
        <taxon>Pezizomycotina</taxon>
        <taxon>Pezizomycetes</taxon>
        <taxon>Pezizales</taxon>
        <taxon>Ascobolaceae</taxon>
        <taxon>Ascobolus</taxon>
    </lineage>
</organism>
<feature type="compositionally biased region" description="Polar residues" evidence="1">
    <location>
        <begin position="272"/>
        <end position="283"/>
    </location>
</feature>
<feature type="compositionally biased region" description="Low complexity" evidence="1">
    <location>
        <begin position="1657"/>
        <end position="1667"/>
    </location>
</feature>